<keyword evidence="1" id="KW-0472">Membrane</keyword>
<keyword evidence="5" id="KW-1185">Reference proteome</keyword>
<dbReference type="Proteomes" id="UP000265614">
    <property type="component" value="Unassembled WGS sequence"/>
</dbReference>
<evidence type="ECO:0000313" key="4">
    <source>
        <dbReference type="EMBL" id="RJK93779.1"/>
    </source>
</evidence>
<dbReference type="InterPro" id="IPR025510">
    <property type="entry name" value="DUF4397"/>
</dbReference>
<dbReference type="RefSeq" id="WP_119951450.1">
    <property type="nucleotide sequence ID" value="NZ_QZEZ01000008.1"/>
</dbReference>
<evidence type="ECO:0000256" key="2">
    <source>
        <dbReference type="SAM" id="SignalP"/>
    </source>
</evidence>
<evidence type="ECO:0000259" key="3">
    <source>
        <dbReference type="Pfam" id="PF14344"/>
    </source>
</evidence>
<feature type="domain" description="DUF4397" evidence="3">
    <location>
        <begin position="34"/>
        <end position="151"/>
    </location>
</feature>
<evidence type="ECO:0000256" key="1">
    <source>
        <dbReference type="SAM" id="Phobius"/>
    </source>
</evidence>
<proteinExistence type="predicted"/>
<dbReference type="AlphaFoldDB" id="A0A3A3YU51"/>
<keyword evidence="2" id="KW-0732">Signal</keyword>
<sequence>MLRRTSTLALAAAAGTAALGLGALPAVASSSGDATVTVIHGVALPDAATVDVWAGEEVLLDDFAYQDLETVSVPAGTYDLYVTAPDAEDTSAAIITAEGVEVPAGANASVVANAAGGTPNLAVFVNDTSAPEDGSARVTARHTADAPAVDVLVNGAPAFSGLEPLAEQSAEVPAGTVDVEVQAGGSAVPGLSAEGLALEPGVAYFAYAVGDGENGYALLTQTIDTGEGGAPGEVPAGDGSSAPAPYGYLALAGLGALVLGGAAVRVARR</sequence>
<evidence type="ECO:0000313" key="5">
    <source>
        <dbReference type="Proteomes" id="UP000265614"/>
    </source>
</evidence>
<feature type="signal peptide" evidence="2">
    <location>
        <begin position="1"/>
        <end position="28"/>
    </location>
</feature>
<comment type="caution">
    <text evidence="4">The sequence shown here is derived from an EMBL/GenBank/DDBJ whole genome shotgun (WGS) entry which is preliminary data.</text>
</comment>
<name>A0A3A3YU51_9ACTN</name>
<dbReference type="EMBL" id="QZEZ01000008">
    <property type="protein sequence ID" value="RJK93779.1"/>
    <property type="molecule type" value="Genomic_DNA"/>
</dbReference>
<feature type="transmembrane region" description="Helical" evidence="1">
    <location>
        <begin position="246"/>
        <end position="267"/>
    </location>
</feature>
<feature type="chain" id="PRO_5017341136" evidence="2">
    <location>
        <begin position="29"/>
        <end position="269"/>
    </location>
</feature>
<dbReference type="OrthoDB" id="5800709at2"/>
<protein>
    <submittedName>
        <fullName evidence="4">DUF4397 domain-containing protein</fullName>
    </submittedName>
</protein>
<reference evidence="4 5" key="1">
    <citation type="submission" date="2018-09" db="EMBL/GenBank/DDBJ databases">
        <title>YIM 75000 draft genome.</title>
        <authorList>
            <person name="Tang S."/>
            <person name="Feng Y."/>
        </authorList>
    </citation>
    <scope>NUCLEOTIDE SEQUENCE [LARGE SCALE GENOMIC DNA]</scope>
    <source>
        <strain evidence="4 5">YIM 75000</strain>
    </source>
</reference>
<keyword evidence="1" id="KW-1133">Transmembrane helix</keyword>
<dbReference type="Pfam" id="PF14344">
    <property type="entry name" value="DUF4397"/>
    <property type="match status" value="1"/>
</dbReference>
<gene>
    <name evidence="4" type="ORF">D5H78_15720</name>
</gene>
<accession>A0A3A3YU51</accession>
<keyword evidence="1" id="KW-0812">Transmembrane</keyword>
<organism evidence="4 5">
    <name type="scientific">Vallicoccus soli</name>
    <dbReference type="NCBI Taxonomy" id="2339232"/>
    <lineage>
        <taxon>Bacteria</taxon>
        <taxon>Bacillati</taxon>
        <taxon>Actinomycetota</taxon>
        <taxon>Actinomycetes</taxon>
        <taxon>Motilibacterales</taxon>
        <taxon>Vallicoccaceae</taxon>
        <taxon>Vallicoccus</taxon>
    </lineage>
</organism>